<keyword evidence="1" id="KW-0812">Transmembrane</keyword>
<dbReference type="EMBL" id="UINC01047591">
    <property type="protein sequence ID" value="SVB57043.1"/>
    <property type="molecule type" value="Genomic_DNA"/>
</dbReference>
<feature type="non-terminal residue" evidence="3">
    <location>
        <position position="32"/>
    </location>
</feature>
<reference evidence="3" key="1">
    <citation type="submission" date="2018-05" db="EMBL/GenBank/DDBJ databases">
        <authorList>
            <person name="Lanie J.A."/>
            <person name="Ng W.-L."/>
            <person name="Kazmierczak K.M."/>
            <person name="Andrzejewski T.M."/>
            <person name="Davidsen T.M."/>
            <person name="Wayne K.J."/>
            <person name="Tettelin H."/>
            <person name="Glass J.I."/>
            <person name="Rusch D."/>
            <person name="Podicherti R."/>
            <person name="Tsui H.-C.T."/>
            <person name="Winkler M.E."/>
        </authorList>
    </citation>
    <scope>NUCLEOTIDE SEQUENCE</scope>
</reference>
<organism evidence="3">
    <name type="scientific">marine metagenome</name>
    <dbReference type="NCBI Taxonomy" id="408172"/>
    <lineage>
        <taxon>unclassified sequences</taxon>
        <taxon>metagenomes</taxon>
        <taxon>ecological metagenomes</taxon>
    </lineage>
</organism>
<protein>
    <submittedName>
        <fullName evidence="3">Uncharacterized protein</fullName>
    </submittedName>
</protein>
<evidence type="ECO:0000313" key="2">
    <source>
        <dbReference type="EMBL" id="SVB57043.1"/>
    </source>
</evidence>
<accession>A0A382XE72</accession>
<keyword evidence="1" id="KW-1133">Transmembrane helix</keyword>
<proteinExistence type="predicted"/>
<dbReference type="EMBL" id="UINC01167135">
    <property type="protein sequence ID" value="SVD69466.1"/>
    <property type="molecule type" value="Genomic_DNA"/>
</dbReference>
<gene>
    <name evidence="2" type="ORF">METZ01_LOCUS209897</name>
    <name evidence="3" type="ORF">METZ01_LOCUS422320</name>
</gene>
<evidence type="ECO:0000256" key="1">
    <source>
        <dbReference type="SAM" id="Phobius"/>
    </source>
</evidence>
<name>A0A382XE72_9ZZZZ</name>
<sequence>MGYDMTMEISALNEIFVEFYYWITVPLMFLIH</sequence>
<keyword evidence="1" id="KW-0472">Membrane</keyword>
<evidence type="ECO:0000313" key="3">
    <source>
        <dbReference type="EMBL" id="SVD69466.1"/>
    </source>
</evidence>
<dbReference type="AlphaFoldDB" id="A0A382XE72"/>
<feature type="transmembrane region" description="Helical" evidence="1">
    <location>
        <begin position="12"/>
        <end position="31"/>
    </location>
</feature>